<dbReference type="PROSITE" id="PS50234">
    <property type="entry name" value="VWFA"/>
    <property type="match status" value="1"/>
</dbReference>
<protein>
    <submittedName>
        <fullName evidence="3">VWA domain-containing protein</fullName>
    </submittedName>
</protein>
<dbReference type="NCBIfam" id="NF041940">
    <property type="entry name" value="choice_anch_X"/>
    <property type="match status" value="1"/>
</dbReference>
<feature type="domain" description="VWFA" evidence="2">
    <location>
        <begin position="568"/>
        <end position="780"/>
    </location>
</feature>
<feature type="region of interest" description="Disordered" evidence="1">
    <location>
        <begin position="1124"/>
        <end position="1171"/>
    </location>
</feature>
<evidence type="ECO:0000256" key="1">
    <source>
        <dbReference type="SAM" id="MobiDB-lite"/>
    </source>
</evidence>
<feature type="compositionally biased region" description="Basic and acidic residues" evidence="1">
    <location>
        <begin position="1150"/>
        <end position="1161"/>
    </location>
</feature>
<dbReference type="CDD" id="cd00063">
    <property type="entry name" value="FN3"/>
    <property type="match status" value="1"/>
</dbReference>
<dbReference type="InterPro" id="IPR036465">
    <property type="entry name" value="vWFA_dom_sf"/>
</dbReference>
<dbReference type="EMBL" id="DSMG01000195">
    <property type="protein sequence ID" value="HDX33557.1"/>
    <property type="molecule type" value="Genomic_DNA"/>
</dbReference>
<dbReference type="SMART" id="SM00327">
    <property type="entry name" value="VWA"/>
    <property type="match status" value="1"/>
</dbReference>
<dbReference type="InterPro" id="IPR002035">
    <property type="entry name" value="VWF_A"/>
</dbReference>
<sequence>MKMQRLLAIVIVFFVCLAGYRIATAHGDEPHPPPMNTTGETVQGAGVHAACPGGPTIDGITLDECITRTFLVGGVNKTIRVWYTKNATTATRTVDGSPVTLEHWITQDSQAQQVAAWFEEAWLRYFADSGHHLYDTGCGNLVNVQLEDGVGWSGIAYWGSPGNCWIGIDAPMVRNGGGQWTVYHEAQHYLQYSYDNGCYGFLQPNYPDDSEFVEGYADLGADSVNAALDIMGYSGITYDPSTSMYEKSYGNIFNKYFIEQLGTIGTPSDPWHRVDALYDHYSECDNQDTLYVLSTLIPTLSSGKWTDREFFLNFFAANWAKDWANPVTQPELVYLDDDASPYGNLAPTTQDINMSGGSQSFADSTPDDWAARYYQVRPQTGCPYLQMEVDGSSGAQLGINLMAAKTSAPTRVLRSAKIGEDFVRTFAAAGAHNRLVAAVNSFNNNYSYTVKFTCVTPTVNILEPRQVDFAMVGDPASPIAFLARWTVSDGASTVRGLQASDFSFDASGDPITLVPGTFQEVGNEYWAILMPPVKPAGTTFVNFKVTLNNSISDTETNALLYVNPGNSDIAMSFDASGSMNTEDTVGEGTRLTNAKRAGQVVADLLRAGDRLVVQDWSAFDNPPGCGLPFGDGNCPLDIRTLLPLTELTAGNLSTVISQARTQINNISAREWTPVGEGIDAAKNALLAGAPNTNPKYIFLLSDGEENVRRLYADIRSGLIASGVVVNTIAFGPEAPGNLMAQIAADTGGIYRPVATGSTGSGVMAADADDLALLESLNLPVEASAVMAASFLPGHLGLANVYDYFDTEAEGASRVIHMSYTGVPAFDNPGSIKELSINIDPSVNQLRLVVSGKQPDDEGCTVSDIRKADVFTPTMGPNDRWIPISPPLKGITPSDWDIRNNRFDDVLIVNNPTPGTWKFRTYYYPNNCIPLAAAAGDAAAGGDVAAATVDATAAPSDTDAVSNGPPYAFLMNVSVHSTIQLEGQLLGLTANQGVAGDEVTIVGMLLDKNGTLPATTMLALVEGPAGNTLLVLKDDGASNDGAAGDNIYAARFSQTLYGGGYSVRILAAFKDPANPANTLIREWNGGFWINGPRPDLQRCGGPNDTDNDCMPDEWERRCKLIVGKDDRNEDPDRDGLTNYQELQHGTLPCRADTDNGGEKDGSEVNNNRNPLYPKDDKVLVLDKIRIRPLNSSLFIGWSRPISYTQMLAYISTTPDDPGQPIEMGQKGDFLLTGLQNDRTYYIRLQGLNDGAEGDLSDPIAVTPKADPDMPSGTLLIENGAQRTASRQVTLYISATDTPLEGAAQGAAAHQTDLYSTLFNVVSGNVQMRFSNSMQGIQSAPWEPLAERKTWTLDCNPSEVCTVYAQFKDGAGNESLIVNDTIVLDLNRIFLPVINR</sequence>
<dbReference type="SUPFAM" id="SSF53300">
    <property type="entry name" value="vWA-like"/>
    <property type="match status" value="1"/>
</dbReference>
<proteinExistence type="predicted"/>
<accession>A0A7C1FIB2</accession>
<reference evidence="3" key="1">
    <citation type="journal article" date="2020" name="mSystems">
        <title>Genome- and Community-Level Interaction Insights into Carbon Utilization and Element Cycling Functions of Hydrothermarchaeota in Hydrothermal Sediment.</title>
        <authorList>
            <person name="Zhou Z."/>
            <person name="Liu Y."/>
            <person name="Xu W."/>
            <person name="Pan J."/>
            <person name="Luo Z.H."/>
            <person name="Li M."/>
        </authorList>
    </citation>
    <scope>NUCLEOTIDE SEQUENCE [LARGE SCALE GENOMIC DNA]</scope>
    <source>
        <strain evidence="3">SpSt-289</strain>
    </source>
</reference>
<evidence type="ECO:0000259" key="2">
    <source>
        <dbReference type="PROSITE" id="PS50234"/>
    </source>
</evidence>
<evidence type="ECO:0000313" key="3">
    <source>
        <dbReference type="EMBL" id="HDX33557.1"/>
    </source>
</evidence>
<organism evidence="3">
    <name type="scientific">Caldilinea aerophila</name>
    <dbReference type="NCBI Taxonomy" id="133453"/>
    <lineage>
        <taxon>Bacteria</taxon>
        <taxon>Bacillati</taxon>
        <taxon>Chloroflexota</taxon>
        <taxon>Caldilineae</taxon>
        <taxon>Caldilineales</taxon>
        <taxon>Caldilineaceae</taxon>
        <taxon>Caldilinea</taxon>
    </lineage>
</organism>
<dbReference type="InterPro" id="IPR003961">
    <property type="entry name" value="FN3_dom"/>
</dbReference>
<name>A0A7C1FIB2_9CHLR</name>
<gene>
    <name evidence="3" type="ORF">ENQ20_19040</name>
</gene>
<comment type="caution">
    <text evidence="3">The sequence shown here is derived from an EMBL/GenBank/DDBJ whole genome shotgun (WGS) entry which is preliminary data.</text>
</comment>
<dbReference type="Gene3D" id="3.40.50.410">
    <property type="entry name" value="von Willebrand factor, type A domain"/>
    <property type="match status" value="1"/>
</dbReference>